<dbReference type="SUPFAM" id="SSF54826">
    <property type="entry name" value="Enolase N-terminal domain-like"/>
    <property type="match status" value="1"/>
</dbReference>
<dbReference type="CDD" id="cd03316">
    <property type="entry name" value="MR_like"/>
    <property type="match status" value="1"/>
</dbReference>
<feature type="domain" description="Mandelate racemase/muconate lactonizing enzyme C-terminal" evidence="2">
    <location>
        <begin position="146"/>
        <end position="255"/>
    </location>
</feature>
<dbReference type="InterPro" id="IPR013342">
    <property type="entry name" value="Mandelate_racemase_C"/>
</dbReference>
<comment type="caution">
    <text evidence="3">The sequence shown here is derived from an EMBL/GenBank/DDBJ whole genome shotgun (WGS) entry which is preliminary data.</text>
</comment>
<sequence>MRLADLEIFTVAPPAPGWGGRYWTFVKLTTDDGIVGYGECYASTVGPGAMKAVIEDVFARHMQGESPENVELMFRRAYSAGFTQRPDPTVIGAFSGLEIACWDIVGKARERPVWALLGGKMNERIRSYTYLYPQPGQDGAEFWVSPEMAAEAARHYVDLGFTAVKFDPAGPYTIRGGHQPAMSDISRSVAFCSAIRDEIGDRADLLFGTHGQFTTAGAIRLGQALEPYNPLWFEEPIPPDNLLEFAEVARAVRIPVATGERLTTKAEFATLLRSGGAKILQPALGRVGGIWEARKLAAIAEVFNAEMAPHLYAGPVEWAANIHLSASIPNLLIAETIDTGGAFHLALIQHSITWEDGFIIAPEAPGLGIAFDEDLARAHPYDGDKLHLEMQEAPCDYANGNRFEGGAPSSDAGQKA</sequence>
<dbReference type="Gene3D" id="3.20.20.120">
    <property type="entry name" value="Enolase-like C-terminal domain"/>
    <property type="match status" value="1"/>
</dbReference>
<dbReference type="InterPro" id="IPR029065">
    <property type="entry name" value="Enolase_C-like"/>
</dbReference>
<evidence type="ECO:0000256" key="1">
    <source>
        <dbReference type="ARBA" id="ARBA00023239"/>
    </source>
</evidence>
<dbReference type="InterPro" id="IPR036849">
    <property type="entry name" value="Enolase-like_C_sf"/>
</dbReference>
<proteinExistence type="predicted"/>
<keyword evidence="4" id="KW-1185">Reference proteome</keyword>
<dbReference type="InterPro" id="IPR029017">
    <property type="entry name" value="Enolase-like_N"/>
</dbReference>
<dbReference type="InterPro" id="IPR013341">
    <property type="entry name" value="Mandelate_racemase_N_dom"/>
</dbReference>
<dbReference type="PANTHER" id="PTHR48080:SF2">
    <property type="entry name" value="D-GALACTONATE DEHYDRATASE"/>
    <property type="match status" value="1"/>
</dbReference>
<name>A0ABV7AM99_9RHOB</name>
<dbReference type="PANTHER" id="PTHR48080">
    <property type="entry name" value="D-GALACTONATE DEHYDRATASE-RELATED"/>
    <property type="match status" value="1"/>
</dbReference>
<dbReference type="Pfam" id="PF13378">
    <property type="entry name" value="MR_MLE_C"/>
    <property type="match status" value="1"/>
</dbReference>
<dbReference type="RefSeq" id="WP_377834879.1">
    <property type="nucleotide sequence ID" value="NZ_JBHRSK010000017.1"/>
</dbReference>
<evidence type="ECO:0000313" key="4">
    <source>
        <dbReference type="Proteomes" id="UP001595443"/>
    </source>
</evidence>
<dbReference type="SUPFAM" id="SSF51604">
    <property type="entry name" value="Enolase C-terminal domain-like"/>
    <property type="match status" value="1"/>
</dbReference>
<dbReference type="InterPro" id="IPR034593">
    <property type="entry name" value="DgoD-like"/>
</dbReference>
<dbReference type="Proteomes" id="UP001595443">
    <property type="component" value="Unassembled WGS sequence"/>
</dbReference>
<dbReference type="EMBL" id="JBHRSK010000017">
    <property type="protein sequence ID" value="MFC2970117.1"/>
    <property type="molecule type" value="Genomic_DNA"/>
</dbReference>
<reference evidence="4" key="1">
    <citation type="journal article" date="2019" name="Int. J. Syst. Evol. Microbiol.">
        <title>The Global Catalogue of Microorganisms (GCM) 10K type strain sequencing project: providing services to taxonomists for standard genome sequencing and annotation.</title>
        <authorList>
            <consortium name="The Broad Institute Genomics Platform"/>
            <consortium name="The Broad Institute Genome Sequencing Center for Infectious Disease"/>
            <person name="Wu L."/>
            <person name="Ma J."/>
        </authorList>
    </citation>
    <scope>NUCLEOTIDE SEQUENCE [LARGE SCALE GENOMIC DNA]</scope>
    <source>
        <strain evidence="4">KCTC 62192</strain>
    </source>
</reference>
<keyword evidence="1" id="KW-0456">Lyase</keyword>
<dbReference type="Pfam" id="PF02746">
    <property type="entry name" value="MR_MLE_N"/>
    <property type="match status" value="1"/>
</dbReference>
<dbReference type="Gene3D" id="3.30.390.10">
    <property type="entry name" value="Enolase-like, N-terminal domain"/>
    <property type="match status" value="1"/>
</dbReference>
<dbReference type="SMART" id="SM00922">
    <property type="entry name" value="MR_MLE"/>
    <property type="match status" value="1"/>
</dbReference>
<evidence type="ECO:0000259" key="2">
    <source>
        <dbReference type="SMART" id="SM00922"/>
    </source>
</evidence>
<organism evidence="3 4">
    <name type="scientific">Acidimangrovimonas pyrenivorans</name>
    <dbReference type="NCBI Taxonomy" id="2030798"/>
    <lineage>
        <taxon>Bacteria</taxon>
        <taxon>Pseudomonadati</taxon>
        <taxon>Pseudomonadota</taxon>
        <taxon>Alphaproteobacteria</taxon>
        <taxon>Rhodobacterales</taxon>
        <taxon>Paracoccaceae</taxon>
        <taxon>Acidimangrovimonas</taxon>
    </lineage>
</organism>
<accession>A0ABV7AM99</accession>
<protein>
    <submittedName>
        <fullName evidence="3">Mandelate racemase/muconate lactonizing enzyme family protein</fullName>
    </submittedName>
</protein>
<evidence type="ECO:0000313" key="3">
    <source>
        <dbReference type="EMBL" id="MFC2970117.1"/>
    </source>
</evidence>
<gene>
    <name evidence="3" type="ORF">ACFOES_18620</name>
</gene>